<proteinExistence type="predicted"/>
<dbReference type="Proteomes" id="UP000091820">
    <property type="component" value="Unassembled WGS sequence"/>
</dbReference>
<sequence>MDIKQIGIWRGSHILLLELEVVEDALLLVPRLIAVTVKTPLLIVCVTAAVVLLMVVVALVLVAVGDCGDSMCSGVRLPSEPSLESDEGGVKESVKAAILAIVKLKVPFVLFLICPSAISGVGEQLEAGDRGSFLMQDSSISISEQISGDWLPSLEEILEPQSFSIKEESSS</sequence>
<feature type="transmembrane region" description="Helical" evidence="1">
    <location>
        <begin position="41"/>
        <end position="64"/>
    </location>
</feature>
<reference evidence="3" key="1">
    <citation type="submission" date="2014-03" db="EMBL/GenBank/DDBJ databases">
        <authorList>
            <person name="Aksoy S."/>
            <person name="Warren W."/>
            <person name="Wilson R.K."/>
        </authorList>
    </citation>
    <scope>NUCLEOTIDE SEQUENCE [LARGE SCALE GENOMIC DNA]</scope>
    <source>
        <strain evidence="3">IAEA</strain>
    </source>
</reference>
<keyword evidence="1" id="KW-0812">Transmembrane</keyword>
<evidence type="ECO:0000313" key="2">
    <source>
        <dbReference type="EnsemblMetazoa" id="GBRI005858-PA"/>
    </source>
</evidence>
<keyword evidence="1" id="KW-1133">Transmembrane helix</keyword>
<evidence type="ECO:0000313" key="3">
    <source>
        <dbReference type="Proteomes" id="UP000091820"/>
    </source>
</evidence>
<organism evidence="2 3">
    <name type="scientific">Glossina brevipalpis</name>
    <dbReference type="NCBI Taxonomy" id="37001"/>
    <lineage>
        <taxon>Eukaryota</taxon>
        <taxon>Metazoa</taxon>
        <taxon>Ecdysozoa</taxon>
        <taxon>Arthropoda</taxon>
        <taxon>Hexapoda</taxon>
        <taxon>Insecta</taxon>
        <taxon>Pterygota</taxon>
        <taxon>Neoptera</taxon>
        <taxon>Endopterygota</taxon>
        <taxon>Diptera</taxon>
        <taxon>Brachycera</taxon>
        <taxon>Muscomorpha</taxon>
        <taxon>Hippoboscoidea</taxon>
        <taxon>Glossinidae</taxon>
        <taxon>Glossina</taxon>
    </lineage>
</organism>
<keyword evidence="1" id="KW-0472">Membrane</keyword>
<protein>
    <submittedName>
        <fullName evidence="2">Uncharacterized protein</fullName>
    </submittedName>
</protein>
<reference evidence="2" key="2">
    <citation type="submission" date="2020-05" db="UniProtKB">
        <authorList>
            <consortium name="EnsemblMetazoa"/>
        </authorList>
    </citation>
    <scope>IDENTIFICATION</scope>
    <source>
        <strain evidence="2">IAEA</strain>
    </source>
</reference>
<name>A0A1A9W4E2_9MUSC</name>
<accession>A0A1A9W4E2</accession>
<keyword evidence="3" id="KW-1185">Reference proteome</keyword>
<dbReference type="AlphaFoldDB" id="A0A1A9W4E2"/>
<dbReference type="EnsemblMetazoa" id="GBRI005858-RA">
    <property type="protein sequence ID" value="GBRI005858-PA"/>
    <property type="gene ID" value="GBRI005858"/>
</dbReference>
<evidence type="ECO:0000256" key="1">
    <source>
        <dbReference type="SAM" id="Phobius"/>
    </source>
</evidence>
<dbReference type="VEuPathDB" id="VectorBase:GBRI005858"/>